<organism evidence="10 11">
    <name type="scientific">Actinomadura viridis</name>
    <dbReference type="NCBI Taxonomy" id="58110"/>
    <lineage>
        <taxon>Bacteria</taxon>
        <taxon>Bacillati</taxon>
        <taxon>Actinomycetota</taxon>
        <taxon>Actinomycetes</taxon>
        <taxon>Streptosporangiales</taxon>
        <taxon>Thermomonosporaceae</taxon>
        <taxon>Actinomadura</taxon>
    </lineage>
</organism>
<gene>
    <name evidence="10" type="ORF">IW256_007498</name>
</gene>
<evidence type="ECO:0000256" key="4">
    <source>
        <dbReference type="ARBA" id="ARBA00022825"/>
    </source>
</evidence>
<dbReference type="PANTHER" id="PTHR43806:SF11">
    <property type="entry name" value="CEREVISIN-RELATED"/>
    <property type="match status" value="1"/>
</dbReference>
<feature type="transmembrane region" description="Helical" evidence="7">
    <location>
        <begin position="383"/>
        <end position="404"/>
    </location>
</feature>
<evidence type="ECO:0000256" key="8">
    <source>
        <dbReference type="SAM" id="SignalP"/>
    </source>
</evidence>
<feature type="compositionally biased region" description="Basic and acidic residues" evidence="6">
    <location>
        <begin position="620"/>
        <end position="638"/>
    </location>
</feature>
<evidence type="ECO:0000256" key="6">
    <source>
        <dbReference type="SAM" id="MobiDB-lite"/>
    </source>
</evidence>
<evidence type="ECO:0000256" key="5">
    <source>
        <dbReference type="PROSITE-ProRule" id="PRU01240"/>
    </source>
</evidence>
<proteinExistence type="inferred from homology"/>
<dbReference type="PRINTS" id="PR00723">
    <property type="entry name" value="SUBTILISIN"/>
</dbReference>
<feature type="compositionally biased region" description="Pro residues" evidence="6">
    <location>
        <begin position="548"/>
        <end position="579"/>
    </location>
</feature>
<feature type="region of interest" description="Disordered" evidence="6">
    <location>
        <begin position="353"/>
        <end position="378"/>
    </location>
</feature>
<dbReference type="EMBL" id="JADOUA010000001">
    <property type="protein sequence ID" value="MBG6093385.1"/>
    <property type="molecule type" value="Genomic_DNA"/>
</dbReference>
<dbReference type="Gene3D" id="3.40.50.200">
    <property type="entry name" value="Peptidase S8/S53 domain"/>
    <property type="match status" value="1"/>
</dbReference>
<dbReference type="GO" id="GO:0006508">
    <property type="term" value="P:proteolysis"/>
    <property type="evidence" value="ECO:0007669"/>
    <property type="project" value="UniProtKB-KW"/>
</dbReference>
<evidence type="ECO:0000256" key="3">
    <source>
        <dbReference type="ARBA" id="ARBA00022801"/>
    </source>
</evidence>
<keyword evidence="11" id="KW-1185">Reference proteome</keyword>
<evidence type="ECO:0000256" key="2">
    <source>
        <dbReference type="ARBA" id="ARBA00022670"/>
    </source>
</evidence>
<feature type="signal peptide" evidence="8">
    <location>
        <begin position="1"/>
        <end position="25"/>
    </location>
</feature>
<dbReference type="SUPFAM" id="SSF52743">
    <property type="entry name" value="Subtilisin-like"/>
    <property type="match status" value="1"/>
</dbReference>
<dbReference type="InterPro" id="IPR023827">
    <property type="entry name" value="Peptidase_S8_Asp-AS"/>
</dbReference>
<keyword evidence="7" id="KW-1133">Transmembrane helix</keyword>
<keyword evidence="3 5" id="KW-0378">Hydrolase</keyword>
<dbReference type="InterPro" id="IPR036852">
    <property type="entry name" value="Peptidase_S8/S53_dom_sf"/>
</dbReference>
<protein>
    <submittedName>
        <fullName evidence="10">Type VII secretion-associated serine protease mycosin</fullName>
    </submittedName>
</protein>
<keyword evidence="7" id="KW-0812">Transmembrane</keyword>
<evidence type="ECO:0000256" key="1">
    <source>
        <dbReference type="ARBA" id="ARBA00011073"/>
    </source>
</evidence>
<dbReference type="InterPro" id="IPR015500">
    <property type="entry name" value="Peptidase_S8_subtilisin-rel"/>
</dbReference>
<feature type="region of interest" description="Disordered" evidence="6">
    <location>
        <begin position="453"/>
        <end position="638"/>
    </location>
</feature>
<evidence type="ECO:0000313" key="11">
    <source>
        <dbReference type="Proteomes" id="UP000614047"/>
    </source>
</evidence>
<dbReference type="PROSITE" id="PS00136">
    <property type="entry name" value="SUBTILASE_ASP"/>
    <property type="match status" value="1"/>
</dbReference>
<dbReference type="AlphaFoldDB" id="A0A931DNV7"/>
<comment type="caution">
    <text evidence="10">The sequence shown here is derived from an EMBL/GenBank/DDBJ whole genome shotgun (WGS) entry which is preliminary data.</text>
</comment>
<dbReference type="PROSITE" id="PS51892">
    <property type="entry name" value="SUBTILASE"/>
    <property type="match status" value="1"/>
</dbReference>
<feature type="active site" description="Charge relay system" evidence="5">
    <location>
        <position position="82"/>
    </location>
</feature>
<dbReference type="InterPro" id="IPR050131">
    <property type="entry name" value="Peptidase_S8_subtilisin-like"/>
</dbReference>
<dbReference type="PANTHER" id="PTHR43806">
    <property type="entry name" value="PEPTIDASE S8"/>
    <property type="match status" value="1"/>
</dbReference>
<comment type="similarity">
    <text evidence="1 5">Belongs to the peptidase S8 family.</text>
</comment>
<dbReference type="Proteomes" id="UP000614047">
    <property type="component" value="Unassembled WGS sequence"/>
</dbReference>
<evidence type="ECO:0000259" key="9">
    <source>
        <dbReference type="Pfam" id="PF00082"/>
    </source>
</evidence>
<dbReference type="GO" id="GO:0004252">
    <property type="term" value="F:serine-type endopeptidase activity"/>
    <property type="evidence" value="ECO:0007669"/>
    <property type="project" value="UniProtKB-UniRule"/>
</dbReference>
<keyword evidence="2 5" id="KW-0645">Protease</keyword>
<evidence type="ECO:0000313" key="10">
    <source>
        <dbReference type="EMBL" id="MBG6093385.1"/>
    </source>
</evidence>
<feature type="active site" description="Charge relay system" evidence="5">
    <location>
        <position position="117"/>
    </location>
</feature>
<dbReference type="RefSeq" id="WP_197015453.1">
    <property type="nucleotide sequence ID" value="NZ_BAABES010000015.1"/>
</dbReference>
<accession>A0A931DNV7</accession>
<keyword evidence="4 5" id="KW-0720">Serine protease</keyword>
<feature type="compositionally biased region" description="Polar residues" evidence="6">
    <location>
        <begin position="453"/>
        <end position="463"/>
    </location>
</feature>
<feature type="compositionally biased region" description="Pro residues" evidence="6">
    <location>
        <begin position="521"/>
        <end position="536"/>
    </location>
</feature>
<name>A0A931DNV7_9ACTN</name>
<sequence length="638" mass="66236">MLPSAAATATALTLAAAVAVPAALAPGGTPFAGRQAAGSAVKRPAAAPVDQIRAREWHLDAMRVPRAWRWSKGQGVTVAVLDTGVDRRHPDLTGQVIAGPDLTGGSRRPGGRYWGLHGTSMASIIAGHGNGPGQQRGVVGIAPESRILSVRVTWENDDPQRKDGGAATRNRDAVAQGIRYAVDHGADIINMSLGGGRLFYDGNSTEEAAIRYALGKGVVLTASAGNDGAGPNRNNFPAAYRGVIAVGALDRRLRLWKDSNRRPYVAVCAPGVEIVSADSSSGYVIGTGTSPSSAIVAGVAALIRARHPSLTPDEVRQALVQGAVPGRPTGSSTCTGPLDAVRALAAAGRIARTATSVDTDAEPGGATQPPAPYSETPEEEGGMLLAAVLGGGGVLVVTGVFLGWRQRRRPGEDEEYDEDGEVDYVLGAARPAEPGHHGSPPVAPVNAPLWQSNEVYPGTSLSEPPSPRQGRPVPREPVPREPVPRELRPFVPEDPVGEGNGENGRTVNGAHDFGALSGPAGPSPAGPSPAVGPVPPAERLTPRRLPMDEPPPAPPAPAVPPAPPVPPGPARPEPAPPPVGDGGEFTGLDDEEWERFRRTALQDPVPLDDGPSPPPLRNEAPPRRPRADDGEDYRPPWW</sequence>
<dbReference type="Pfam" id="PF00082">
    <property type="entry name" value="Peptidase_S8"/>
    <property type="match status" value="1"/>
</dbReference>
<reference evidence="10" key="1">
    <citation type="submission" date="2020-11" db="EMBL/GenBank/DDBJ databases">
        <title>Sequencing the genomes of 1000 actinobacteria strains.</title>
        <authorList>
            <person name="Klenk H.-P."/>
        </authorList>
    </citation>
    <scope>NUCLEOTIDE SEQUENCE</scope>
    <source>
        <strain evidence="10">DSM 43175</strain>
    </source>
</reference>
<feature type="active site" description="Charge relay system" evidence="5">
    <location>
        <position position="290"/>
    </location>
</feature>
<keyword evidence="7" id="KW-0472">Membrane</keyword>
<feature type="chain" id="PRO_5039489819" evidence="8">
    <location>
        <begin position="26"/>
        <end position="638"/>
    </location>
</feature>
<keyword evidence="8" id="KW-0732">Signal</keyword>
<evidence type="ECO:0000256" key="7">
    <source>
        <dbReference type="SAM" id="Phobius"/>
    </source>
</evidence>
<feature type="domain" description="Peptidase S8/S53" evidence="9">
    <location>
        <begin position="73"/>
        <end position="326"/>
    </location>
</feature>
<dbReference type="InterPro" id="IPR000209">
    <property type="entry name" value="Peptidase_S8/S53_dom"/>
</dbReference>
<feature type="compositionally biased region" description="Basic and acidic residues" evidence="6">
    <location>
        <begin position="473"/>
        <end position="488"/>
    </location>
</feature>